<sequence length="250" mass="28855">EPTCKTKCNNRSVFVRDTIQLSILPNYGLIEDAYKDQNPVYIKLQVSEIIADINKLKNVQWLHRYIGNHFSNIFSIEKQIYQDEKEMANLINLEKQVSNLQKILERESDSLSEDEIDDDENGYNSEDEIQELQELIQFLIFKGKLGSSFFISTELFLTYILNQKCSTLKIFYENEMPGIEFSNLVAVAGLAGSINHKDRKSQYFQNQEKFFNGIKAAAEEKVGFDCAWSKVRKASQASAKFIYNRTPEGK</sequence>
<evidence type="ECO:0000313" key="2">
    <source>
        <dbReference type="Proteomes" id="UP000789901"/>
    </source>
</evidence>
<name>A0ABN7WQQ3_GIGMA</name>
<feature type="non-terminal residue" evidence="1">
    <location>
        <position position="1"/>
    </location>
</feature>
<evidence type="ECO:0000313" key="1">
    <source>
        <dbReference type="EMBL" id="CAG8836893.1"/>
    </source>
</evidence>
<proteinExistence type="predicted"/>
<dbReference type="EMBL" id="CAJVQB010054586">
    <property type="protein sequence ID" value="CAG8836893.1"/>
    <property type="molecule type" value="Genomic_DNA"/>
</dbReference>
<dbReference type="Proteomes" id="UP000789901">
    <property type="component" value="Unassembled WGS sequence"/>
</dbReference>
<comment type="caution">
    <text evidence="1">The sequence shown here is derived from an EMBL/GenBank/DDBJ whole genome shotgun (WGS) entry which is preliminary data.</text>
</comment>
<feature type="non-terminal residue" evidence="1">
    <location>
        <position position="250"/>
    </location>
</feature>
<gene>
    <name evidence="1" type="ORF">GMARGA_LOCUS33259</name>
</gene>
<reference evidence="1 2" key="1">
    <citation type="submission" date="2021-06" db="EMBL/GenBank/DDBJ databases">
        <authorList>
            <person name="Kallberg Y."/>
            <person name="Tangrot J."/>
            <person name="Rosling A."/>
        </authorList>
    </citation>
    <scope>NUCLEOTIDE SEQUENCE [LARGE SCALE GENOMIC DNA]</scope>
    <source>
        <strain evidence="1 2">120-4 pot B 10/14</strain>
    </source>
</reference>
<protein>
    <submittedName>
        <fullName evidence="1">45218_t:CDS:1</fullName>
    </submittedName>
</protein>
<keyword evidence="2" id="KW-1185">Reference proteome</keyword>
<accession>A0ABN7WQQ3</accession>
<organism evidence="1 2">
    <name type="scientific">Gigaspora margarita</name>
    <dbReference type="NCBI Taxonomy" id="4874"/>
    <lineage>
        <taxon>Eukaryota</taxon>
        <taxon>Fungi</taxon>
        <taxon>Fungi incertae sedis</taxon>
        <taxon>Mucoromycota</taxon>
        <taxon>Glomeromycotina</taxon>
        <taxon>Glomeromycetes</taxon>
        <taxon>Diversisporales</taxon>
        <taxon>Gigasporaceae</taxon>
        <taxon>Gigaspora</taxon>
    </lineage>
</organism>